<dbReference type="Pfam" id="PF00692">
    <property type="entry name" value="dUTPase"/>
    <property type="match status" value="1"/>
</dbReference>
<organism evidence="7 8">
    <name type="scientific">Zingiber officinale</name>
    <name type="common">Ginger</name>
    <name type="synonym">Amomum zingiber</name>
    <dbReference type="NCBI Taxonomy" id="94328"/>
    <lineage>
        <taxon>Eukaryota</taxon>
        <taxon>Viridiplantae</taxon>
        <taxon>Streptophyta</taxon>
        <taxon>Embryophyta</taxon>
        <taxon>Tracheophyta</taxon>
        <taxon>Spermatophyta</taxon>
        <taxon>Magnoliopsida</taxon>
        <taxon>Liliopsida</taxon>
        <taxon>Zingiberales</taxon>
        <taxon>Zingiberaceae</taxon>
        <taxon>Zingiber</taxon>
    </lineage>
</organism>
<dbReference type="InterPro" id="IPR036157">
    <property type="entry name" value="dUTPase-like_sf"/>
</dbReference>
<sequence>MATRNRPVISETINKPTITGEVEPVTSTQEDQIRSYRRMARLRYEAQRRLNNSRGRTLESQLNPEAELELSQRQRASLVPAETLYSTNWSEPRHRVYQHYSETRILVIGGQQNLPLINQESFSRLRQEGMQLIHLGLVMIRIHALHRRDAGVNALVILRDTRWRDDRSIIGTMEIDLTGGTQLVYIAPNMLLSIEDFYNHIELAIQTHGYEEWNSAESNLLITRGLIGRLTNTSYAGFRYNVQNVADYLASTGIHAVAASPRSITDLQGMRWILQPPTESQIRNPQEVRTSTLLDGSVALTFQGYKATKRQEPRRISSVDTERITDEGEEEFAGVFISELSLPSDIPSYEYPNWDTDDEEEERQQARTKINSKKDDGIPLVNQAVKNLENEYPSLSPTTVLQQPRWDDEDEVSDEYWQNIVEQVERIEEHYEAEQAMTNEVRRLSIQEETTSQEGNEPNEWLSYAGQNNEAAHMGTDSIMEQLETLDYHPQEPLMGQVNYPPAQIENRTIQVEAPAINGRFRPRGINHQPWALPSAQTNDGAILILPEDIVDLNEADSDAICSFSEGETGIGYINLILDDTPWIQDTIYMLGAENCGWRSQVFVGDKMKNCQHQWEENQVITDSKMTVCPACDTFYLNKTLKLKKTEVIPPYHKEERVIQELLDYTSYLRSIMNKAPQQEEYQFLKVKCLTSTAKIPVQKTKGSAGYDLFLDEEVHILPQQQYMAKTGISLEFTDGYYARIAPRSGTALRLNYLINAGVIDSDFRGEVCVVIYNFSTITLSLAHGSSIAQLIFEKIMAPPVIEVTNLENTERGDGAFGSTDEIEPGPSTQELAFSASKKSLINRLYNTEVILQIPDNLSGKGNKECRNREETVERSGSIKSKTERNLNQLKDSNVDIQKDSKKGNGRVII</sequence>
<evidence type="ECO:0000256" key="2">
    <source>
        <dbReference type="ARBA" id="ARBA00006581"/>
    </source>
</evidence>
<dbReference type="GO" id="GO:0000287">
    <property type="term" value="F:magnesium ion binding"/>
    <property type="evidence" value="ECO:0007669"/>
    <property type="project" value="InterPro"/>
</dbReference>
<reference evidence="7 8" key="1">
    <citation type="submission" date="2020-08" db="EMBL/GenBank/DDBJ databases">
        <title>Plant Genome Project.</title>
        <authorList>
            <person name="Zhang R.-G."/>
        </authorList>
    </citation>
    <scope>NUCLEOTIDE SEQUENCE [LARGE SCALE GENOMIC DNA]</scope>
    <source>
        <tissue evidence="7">Rhizome</tissue>
    </source>
</reference>
<dbReference type="UniPathway" id="UPA00610">
    <property type="reaction ID" value="UER00666"/>
</dbReference>
<dbReference type="NCBIfam" id="NF001862">
    <property type="entry name" value="PRK00601.1"/>
    <property type="match status" value="1"/>
</dbReference>
<dbReference type="InterPro" id="IPR028919">
    <property type="entry name" value="Viral_movement"/>
</dbReference>
<evidence type="ECO:0000259" key="6">
    <source>
        <dbReference type="Pfam" id="PF00692"/>
    </source>
</evidence>
<dbReference type="GO" id="GO:0004170">
    <property type="term" value="F:dUTP diphosphatase activity"/>
    <property type="evidence" value="ECO:0007669"/>
    <property type="project" value="UniProtKB-EC"/>
</dbReference>
<dbReference type="AlphaFoldDB" id="A0A8J5GW70"/>
<proteinExistence type="inferred from homology"/>
<evidence type="ECO:0000256" key="3">
    <source>
        <dbReference type="ARBA" id="ARBA00012379"/>
    </source>
</evidence>
<evidence type="ECO:0000256" key="1">
    <source>
        <dbReference type="ARBA" id="ARBA00005142"/>
    </source>
</evidence>
<dbReference type="Proteomes" id="UP000734854">
    <property type="component" value="Unassembled WGS sequence"/>
</dbReference>
<dbReference type="InterPro" id="IPR033704">
    <property type="entry name" value="dUTPase_trimeric"/>
</dbReference>
<dbReference type="GO" id="GO:0006226">
    <property type="term" value="P:dUMP biosynthetic process"/>
    <property type="evidence" value="ECO:0007669"/>
    <property type="project" value="UniProtKB-UniPathway"/>
</dbReference>
<keyword evidence="4" id="KW-0378">Hydrolase</keyword>
<comment type="pathway">
    <text evidence="1">Pyrimidine metabolism; dUMP biosynthesis; dUMP from dCTP (dUTP route): step 2/2.</text>
</comment>
<dbReference type="InterPro" id="IPR029054">
    <property type="entry name" value="dUTPase-like"/>
</dbReference>
<accession>A0A8J5GW70</accession>
<dbReference type="SUPFAM" id="SSF51283">
    <property type="entry name" value="dUTPase-like"/>
    <property type="match status" value="1"/>
</dbReference>
<keyword evidence="5" id="KW-0546">Nucleotide metabolism</keyword>
<evidence type="ECO:0000313" key="8">
    <source>
        <dbReference type="Proteomes" id="UP000734854"/>
    </source>
</evidence>
<evidence type="ECO:0000256" key="5">
    <source>
        <dbReference type="ARBA" id="ARBA00023080"/>
    </source>
</evidence>
<gene>
    <name evidence="7" type="ORF">ZIOFF_025630</name>
</gene>
<feature type="domain" description="dUTPase-like" evidence="6">
    <location>
        <begin position="694"/>
        <end position="820"/>
    </location>
</feature>
<dbReference type="PANTHER" id="PTHR11241:SF0">
    <property type="entry name" value="DEOXYURIDINE 5'-TRIPHOSPHATE NUCLEOTIDOHYDROLASE"/>
    <property type="match status" value="1"/>
</dbReference>
<dbReference type="EMBL" id="JACMSC010000007">
    <property type="protein sequence ID" value="KAG6515245.1"/>
    <property type="molecule type" value="Genomic_DNA"/>
</dbReference>
<dbReference type="EC" id="3.6.1.23" evidence="3"/>
<dbReference type="InterPro" id="IPR008181">
    <property type="entry name" value="dUTPase"/>
</dbReference>
<keyword evidence="8" id="KW-1185">Reference proteome</keyword>
<dbReference type="Pfam" id="PF01107">
    <property type="entry name" value="MP"/>
    <property type="match status" value="1"/>
</dbReference>
<dbReference type="CDD" id="cd07557">
    <property type="entry name" value="trimeric_dUTPase"/>
    <property type="match status" value="1"/>
</dbReference>
<comment type="caution">
    <text evidence="7">The sequence shown here is derived from an EMBL/GenBank/DDBJ whole genome shotgun (WGS) entry which is preliminary data.</text>
</comment>
<protein>
    <recommendedName>
        <fullName evidence="3">dUTP diphosphatase</fullName>
        <ecNumber evidence="3">3.6.1.23</ecNumber>
    </recommendedName>
</protein>
<name>A0A8J5GW70_ZINOF</name>
<dbReference type="NCBIfam" id="TIGR00576">
    <property type="entry name" value="dut"/>
    <property type="match status" value="1"/>
</dbReference>
<evidence type="ECO:0000256" key="4">
    <source>
        <dbReference type="ARBA" id="ARBA00022801"/>
    </source>
</evidence>
<comment type="similarity">
    <text evidence="2">Belongs to the dUTPase family.</text>
</comment>
<dbReference type="Gene3D" id="2.70.40.10">
    <property type="match status" value="1"/>
</dbReference>
<dbReference type="PANTHER" id="PTHR11241">
    <property type="entry name" value="DEOXYURIDINE 5'-TRIPHOSPHATE NUCLEOTIDOHYDROLASE"/>
    <property type="match status" value="1"/>
</dbReference>
<evidence type="ECO:0000313" key="7">
    <source>
        <dbReference type="EMBL" id="KAG6515245.1"/>
    </source>
</evidence>
<dbReference type="GO" id="GO:0046081">
    <property type="term" value="P:dUTP catabolic process"/>
    <property type="evidence" value="ECO:0007669"/>
    <property type="project" value="InterPro"/>
</dbReference>